<dbReference type="Proteomes" id="UP000441717">
    <property type="component" value="Unassembled WGS sequence"/>
</dbReference>
<name>A0A6N7IWD6_9FIRM</name>
<accession>A0A6N7IWD6</accession>
<dbReference type="EMBL" id="WHYR01000207">
    <property type="protein sequence ID" value="MQL54131.1"/>
    <property type="molecule type" value="Genomic_DNA"/>
</dbReference>
<protein>
    <submittedName>
        <fullName evidence="1">Acetyl-CoA C-acyltransferase</fullName>
    </submittedName>
</protein>
<keyword evidence="2" id="KW-1185">Reference proteome</keyword>
<evidence type="ECO:0000313" key="2">
    <source>
        <dbReference type="Proteomes" id="UP000441717"/>
    </source>
</evidence>
<evidence type="ECO:0000313" key="1">
    <source>
        <dbReference type="EMBL" id="MQL54131.1"/>
    </source>
</evidence>
<comment type="caution">
    <text evidence="1">The sequence shown here is derived from an EMBL/GenBank/DDBJ whole genome shotgun (WGS) entry which is preliminary data.</text>
</comment>
<dbReference type="InterPro" id="IPR016039">
    <property type="entry name" value="Thiolase-like"/>
</dbReference>
<gene>
    <name evidence="1" type="ORF">GFC01_18135</name>
</gene>
<dbReference type="Gene3D" id="3.40.47.10">
    <property type="match status" value="1"/>
</dbReference>
<keyword evidence="1" id="KW-0012">Acyltransferase</keyword>
<organism evidence="1 2">
    <name type="scientific">Desulfofundulus thermobenzoicus</name>
    <dbReference type="NCBI Taxonomy" id="29376"/>
    <lineage>
        <taxon>Bacteria</taxon>
        <taxon>Bacillati</taxon>
        <taxon>Bacillota</taxon>
        <taxon>Clostridia</taxon>
        <taxon>Eubacteriales</taxon>
        <taxon>Peptococcaceae</taxon>
        <taxon>Desulfofundulus</taxon>
    </lineage>
</organism>
<sequence>MQAVIVEAKRTPFGDKNGMLKNYRPEQLAAPLIRYLSQMRTPDDVILG</sequence>
<feature type="non-terminal residue" evidence="1">
    <location>
        <position position="48"/>
    </location>
</feature>
<dbReference type="AlphaFoldDB" id="A0A6N7IWD6"/>
<dbReference type="GO" id="GO:0016746">
    <property type="term" value="F:acyltransferase activity"/>
    <property type="evidence" value="ECO:0007669"/>
    <property type="project" value="UniProtKB-KW"/>
</dbReference>
<proteinExistence type="predicted"/>
<reference evidence="1 2" key="1">
    <citation type="submission" date="2019-10" db="EMBL/GenBank/DDBJ databases">
        <title>Comparative genomics of sulfur disproportionating microorganisms.</title>
        <authorList>
            <person name="Ward L.M."/>
            <person name="Bertran E."/>
            <person name="Johnston D."/>
        </authorList>
    </citation>
    <scope>NUCLEOTIDE SEQUENCE [LARGE SCALE GENOMIC DNA]</scope>
    <source>
        <strain evidence="1 2">DSM 14055</strain>
    </source>
</reference>
<keyword evidence="1" id="KW-0808">Transferase</keyword>